<dbReference type="Pfam" id="PF04365">
    <property type="entry name" value="BrnT_toxin"/>
    <property type="match status" value="1"/>
</dbReference>
<dbReference type="Proteomes" id="UP000315364">
    <property type="component" value="Chromosome"/>
</dbReference>
<evidence type="ECO:0000313" key="2">
    <source>
        <dbReference type="Proteomes" id="UP000315364"/>
    </source>
</evidence>
<dbReference type="RefSeq" id="WP_146291313.1">
    <property type="nucleotide sequence ID" value="NZ_CP042304.1"/>
</dbReference>
<dbReference type="OrthoDB" id="839663at2"/>
<organism evidence="1 2">
    <name type="scientific">Devosia ginsengisoli</name>
    <dbReference type="NCBI Taxonomy" id="400770"/>
    <lineage>
        <taxon>Bacteria</taxon>
        <taxon>Pseudomonadati</taxon>
        <taxon>Pseudomonadota</taxon>
        <taxon>Alphaproteobacteria</taxon>
        <taxon>Hyphomicrobiales</taxon>
        <taxon>Devosiaceae</taxon>
        <taxon>Devosia</taxon>
    </lineage>
</organism>
<dbReference type="AlphaFoldDB" id="A0A5B8LXF8"/>
<dbReference type="Gene3D" id="3.10.450.530">
    <property type="entry name" value="Ribonuclease toxin, BrnT, of type II toxin-antitoxin system"/>
    <property type="match status" value="1"/>
</dbReference>
<protein>
    <submittedName>
        <fullName evidence="1">BrnT family toxin</fullName>
    </submittedName>
</protein>
<name>A0A5B8LXF8_9HYPH</name>
<sequence>MEYEWNEEKHQANIAKHKVYFEDAIEVFDDPNELTEPARTVSGEERLQTIGAVPFLATLLVVHTLRETIQGEVVTRIISARPASRKERQRYEQRER</sequence>
<dbReference type="InterPro" id="IPR038573">
    <property type="entry name" value="BrnT_sf"/>
</dbReference>
<proteinExistence type="predicted"/>
<reference evidence="1 2" key="1">
    <citation type="submission" date="2019-07" db="EMBL/GenBank/DDBJ databases">
        <title>Full genome sequence of Devosia sp. Gsoil 520.</title>
        <authorList>
            <person name="Im W.-T."/>
        </authorList>
    </citation>
    <scope>NUCLEOTIDE SEQUENCE [LARGE SCALE GENOMIC DNA]</scope>
    <source>
        <strain evidence="1 2">Gsoil 520</strain>
    </source>
</reference>
<gene>
    <name evidence="1" type="ORF">FPZ08_17375</name>
</gene>
<evidence type="ECO:0000313" key="1">
    <source>
        <dbReference type="EMBL" id="QDZ12364.1"/>
    </source>
</evidence>
<keyword evidence="2" id="KW-1185">Reference proteome</keyword>
<accession>A0A5B8LXF8</accession>
<dbReference type="EMBL" id="CP042304">
    <property type="protein sequence ID" value="QDZ12364.1"/>
    <property type="molecule type" value="Genomic_DNA"/>
</dbReference>
<dbReference type="InterPro" id="IPR007460">
    <property type="entry name" value="BrnT_toxin"/>
</dbReference>
<dbReference type="KEGG" id="dea:FPZ08_17375"/>